<dbReference type="EnsemblPlants" id="ORUFI07G07630.1">
    <property type="protein sequence ID" value="ORUFI07G07630.1"/>
    <property type="gene ID" value="ORUFI07G07630"/>
</dbReference>
<reference evidence="3" key="1">
    <citation type="submission" date="2013-06" db="EMBL/GenBank/DDBJ databases">
        <authorList>
            <person name="Zhao Q."/>
        </authorList>
    </citation>
    <scope>NUCLEOTIDE SEQUENCE</scope>
    <source>
        <strain evidence="3">cv. W1943</strain>
    </source>
</reference>
<sequence length="80" mass="7929">MGVDRGEGIPKTKIGAWNVGEGEEGGEAVWGRVVGGQLPRSGGGRGGREAQAEMGVGARSERGGSGVTVCCSAQGRVVGC</sequence>
<feature type="region of interest" description="Disordered" evidence="1">
    <location>
        <begin position="1"/>
        <end position="20"/>
    </location>
</feature>
<evidence type="ECO:0000256" key="1">
    <source>
        <dbReference type="SAM" id="MobiDB-lite"/>
    </source>
</evidence>
<organism evidence="2 3">
    <name type="scientific">Oryza rufipogon</name>
    <name type="common">Brownbeard rice</name>
    <name type="synonym">Asian wild rice</name>
    <dbReference type="NCBI Taxonomy" id="4529"/>
    <lineage>
        <taxon>Eukaryota</taxon>
        <taxon>Viridiplantae</taxon>
        <taxon>Streptophyta</taxon>
        <taxon>Embryophyta</taxon>
        <taxon>Tracheophyta</taxon>
        <taxon>Spermatophyta</taxon>
        <taxon>Magnoliopsida</taxon>
        <taxon>Liliopsida</taxon>
        <taxon>Poales</taxon>
        <taxon>Poaceae</taxon>
        <taxon>BOP clade</taxon>
        <taxon>Oryzoideae</taxon>
        <taxon>Oryzeae</taxon>
        <taxon>Oryzinae</taxon>
        <taxon>Oryza</taxon>
    </lineage>
</organism>
<protein>
    <submittedName>
        <fullName evidence="2">Uncharacterized protein</fullName>
    </submittedName>
</protein>
<accession>A0A0E0Q5R2</accession>
<dbReference type="AlphaFoldDB" id="A0A0E0Q5R2"/>
<dbReference type="HOGENOM" id="CLU_2594028_0_0_1"/>
<dbReference type="Proteomes" id="UP000008022">
    <property type="component" value="Unassembled WGS sequence"/>
</dbReference>
<feature type="compositionally biased region" description="Basic and acidic residues" evidence="1">
    <location>
        <begin position="1"/>
        <end position="10"/>
    </location>
</feature>
<dbReference type="Gramene" id="ORUFI07G07630.1">
    <property type="protein sequence ID" value="ORUFI07G07630.1"/>
    <property type="gene ID" value="ORUFI07G07630"/>
</dbReference>
<evidence type="ECO:0000313" key="3">
    <source>
        <dbReference type="Proteomes" id="UP000008022"/>
    </source>
</evidence>
<reference evidence="2" key="2">
    <citation type="submission" date="2015-06" db="UniProtKB">
        <authorList>
            <consortium name="EnsemblPlants"/>
        </authorList>
    </citation>
    <scope>IDENTIFICATION</scope>
</reference>
<proteinExistence type="predicted"/>
<keyword evidence="3" id="KW-1185">Reference proteome</keyword>
<evidence type="ECO:0000313" key="2">
    <source>
        <dbReference type="EnsemblPlants" id="ORUFI07G07630.1"/>
    </source>
</evidence>
<name>A0A0E0Q5R2_ORYRU</name>
<feature type="region of interest" description="Disordered" evidence="1">
    <location>
        <begin position="35"/>
        <end position="65"/>
    </location>
</feature>